<evidence type="ECO:0000313" key="1">
    <source>
        <dbReference type="EMBL" id="PZE16176.1"/>
    </source>
</evidence>
<name>A0A2W1NDM7_9FLAO</name>
<dbReference type="Pfam" id="PF16119">
    <property type="entry name" value="DUF4835"/>
    <property type="match status" value="1"/>
</dbReference>
<comment type="caution">
    <text evidence="1">The sequence shown here is derived from an EMBL/GenBank/DDBJ whole genome shotgun (WGS) entry which is preliminary data.</text>
</comment>
<keyword evidence="2" id="KW-1185">Reference proteome</keyword>
<gene>
    <name evidence="1" type="ORF">DNU06_14530</name>
</gene>
<dbReference type="AlphaFoldDB" id="A0A2W1NDM7"/>
<accession>A0A2W1NDM7</accession>
<dbReference type="OrthoDB" id="9773381at2"/>
<dbReference type="Proteomes" id="UP000249248">
    <property type="component" value="Unassembled WGS sequence"/>
</dbReference>
<proteinExistence type="predicted"/>
<evidence type="ECO:0000313" key="2">
    <source>
        <dbReference type="Proteomes" id="UP000249248"/>
    </source>
</evidence>
<protein>
    <submittedName>
        <fullName evidence="1">DUF4835 domain-containing protein</fullName>
    </submittedName>
</protein>
<dbReference type="EMBL" id="QKSB01000011">
    <property type="protein sequence ID" value="PZE16176.1"/>
    <property type="molecule type" value="Genomic_DNA"/>
</dbReference>
<organism evidence="1 2">
    <name type="scientific">Putridiphycobacter roseus</name>
    <dbReference type="NCBI Taxonomy" id="2219161"/>
    <lineage>
        <taxon>Bacteria</taxon>
        <taxon>Pseudomonadati</taxon>
        <taxon>Bacteroidota</taxon>
        <taxon>Flavobacteriia</taxon>
        <taxon>Flavobacteriales</taxon>
        <taxon>Crocinitomicaceae</taxon>
        <taxon>Putridiphycobacter</taxon>
    </lineage>
</organism>
<dbReference type="RefSeq" id="WP_111064223.1">
    <property type="nucleotide sequence ID" value="NZ_JBHUCU010000009.1"/>
</dbReference>
<reference evidence="1 2" key="1">
    <citation type="submission" date="2018-06" db="EMBL/GenBank/DDBJ databases">
        <title>The draft genome sequence of Crocinitomix sp. SM1701.</title>
        <authorList>
            <person name="Zhang X."/>
        </authorList>
    </citation>
    <scope>NUCLEOTIDE SEQUENCE [LARGE SCALE GENOMIC DNA]</scope>
    <source>
        <strain evidence="1 2">SM1701</strain>
    </source>
</reference>
<sequence>MKTLIFSIFIILTNLVIGQELNCQVTVTSTPDFSATANDKEIFSDLENNITEFMNTTVWTDDLFEIEERINVSILITITAKNGTDGFSGQIQIQSTRPVYNTSYNTTTFNHIDKNFDIVYLRNTALLFSVDRFRSNLTSILAFYAYMVLGYDYDSFSLKGGTSYFVKAQQVANNAQHLTSSDWDPNKKGSRDTRYYIVDNALQSLFEPIRATYYNYHRLGFDVMYSDPEKARQVILQSINALDRVNRSRPGSVNLQVFFNTKSTELISLFSQADNGVKNAAVNILKRLDPINASKYESIL</sequence>
<dbReference type="InterPro" id="IPR032274">
    <property type="entry name" value="DUF4835"/>
</dbReference>